<organism evidence="9 10">
    <name type="scientific">Stutzerimonas stutzeri</name>
    <name type="common">Pseudomonas stutzeri</name>
    <dbReference type="NCBI Taxonomy" id="316"/>
    <lineage>
        <taxon>Bacteria</taxon>
        <taxon>Pseudomonadati</taxon>
        <taxon>Pseudomonadota</taxon>
        <taxon>Gammaproteobacteria</taxon>
        <taxon>Pseudomonadales</taxon>
        <taxon>Pseudomonadaceae</taxon>
        <taxon>Stutzerimonas</taxon>
    </lineage>
</organism>
<reference evidence="9 10" key="2">
    <citation type="submission" date="2014-03" db="EMBL/GenBank/DDBJ databases">
        <authorList>
            <person name="Baltrus D."/>
            <person name="Dougherty K."/>
        </authorList>
    </citation>
    <scope>NUCLEOTIDE SEQUENCE</scope>
    <source>
        <strain evidence="9 10">28a24</strain>
    </source>
</reference>
<dbReference type="InterPro" id="IPR036895">
    <property type="entry name" value="Uracil-DNA_glycosylase-like_sf"/>
</dbReference>
<evidence type="ECO:0000256" key="4">
    <source>
        <dbReference type="ARBA" id="ARBA00022801"/>
    </source>
</evidence>
<dbReference type="RefSeq" id="WP_025243412.1">
    <property type="nucleotide sequence ID" value="NZ_CP007441.1"/>
</dbReference>
<keyword evidence="9" id="KW-0030">Aminoacyl-tRNA synthetase</keyword>
<dbReference type="InterPro" id="IPR025404">
    <property type="entry name" value="DUF4130"/>
</dbReference>
<dbReference type="GO" id="GO:0097506">
    <property type="term" value="F:deaminated base DNA N-glycosylase activity"/>
    <property type="evidence" value="ECO:0007669"/>
    <property type="project" value="UniProtKB-ARBA"/>
</dbReference>
<dbReference type="EMBL" id="CP007441">
    <property type="protein sequence ID" value="AHL77197.1"/>
    <property type="molecule type" value="Genomic_DNA"/>
</dbReference>
<evidence type="ECO:0000256" key="7">
    <source>
        <dbReference type="ARBA" id="ARBA00023204"/>
    </source>
</evidence>
<dbReference type="Pfam" id="PF13566">
    <property type="entry name" value="DUF4130"/>
    <property type="match status" value="1"/>
</dbReference>
<dbReference type="NCBIfam" id="TIGR03915">
    <property type="entry name" value="SAM_7_link_chp"/>
    <property type="match status" value="1"/>
</dbReference>
<evidence type="ECO:0000256" key="2">
    <source>
        <dbReference type="ARBA" id="ARBA00022723"/>
    </source>
</evidence>
<dbReference type="InterPro" id="IPR005122">
    <property type="entry name" value="Uracil-DNA_glycosylase-like"/>
</dbReference>
<keyword evidence="2" id="KW-0479">Metal-binding</keyword>
<keyword evidence="7" id="KW-0234">DNA repair</keyword>
<dbReference type="CDD" id="cd10030">
    <property type="entry name" value="UDG-F4_TTUDGA_SPO1dp_like"/>
    <property type="match status" value="1"/>
</dbReference>
<dbReference type="InterPro" id="IPR051536">
    <property type="entry name" value="UDG_Type-4/5"/>
</dbReference>
<dbReference type="GO" id="GO:0006281">
    <property type="term" value="P:DNA repair"/>
    <property type="evidence" value="ECO:0007669"/>
    <property type="project" value="UniProtKB-KW"/>
</dbReference>
<dbReference type="InterPro" id="IPR023875">
    <property type="entry name" value="DNA_repair_put"/>
</dbReference>
<dbReference type="SUPFAM" id="SSF52141">
    <property type="entry name" value="Uracil-DNA glycosylase-like"/>
    <property type="match status" value="1"/>
</dbReference>
<dbReference type="GO" id="GO:0004812">
    <property type="term" value="F:aminoacyl-tRNA ligase activity"/>
    <property type="evidence" value="ECO:0007669"/>
    <property type="project" value="UniProtKB-KW"/>
</dbReference>
<dbReference type="Pfam" id="PF03167">
    <property type="entry name" value="UDG"/>
    <property type="match status" value="1"/>
</dbReference>
<dbReference type="AlphaFoldDB" id="W8RFA5"/>
<evidence type="ECO:0000256" key="6">
    <source>
        <dbReference type="ARBA" id="ARBA00023014"/>
    </source>
</evidence>
<dbReference type="PANTHER" id="PTHR33693:SF9">
    <property type="entry name" value="TYPE-4 URACIL-DNA GLYCOSYLASE"/>
    <property type="match status" value="1"/>
</dbReference>
<dbReference type="GO" id="GO:0046872">
    <property type="term" value="F:metal ion binding"/>
    <property type="evidence" value="ECO:0007669"/>
    <property type="project" value="UniProtKB-KW"/>
</dbReference>
<dbReference type="SMART" id="SM00986">
    <property type="entry name" value="UDG"/>
    <property type="match status" value="1"/>
</dbReference>
<sequence length="459" mass="51249">MWQIHFDGSFAGWREVARTLVRRGLAPHQLTWVQENQKIQDLFDQLDEPQPDNAKDRPLRVSRVLLEQLEGASQFRCDNRWALLYRILWRVAHGDQTARLAGDVDGSELHKRLKAVRREAHHLHAFLRFKSRDATAGGPQLVAWHEPAHDILASASGHFAERLGRQTWMIATPNDGVYWDGERLHHAHPCPPEWQQLVQETDDRNEALWLTYYGSTFNPARLNRSVLETNMPVRFWKHLPEGPMIPKLMSEARAGGQLNGQCATVGSMPGQAIGSKTNQPRCQNCPKRPGSRIAAATKQAGIVLLADQPGARPFGGAAGRLLDQAMKDAGLDRSQVHMTHAVKHFNHLVEIKARARRQLLMPSSQEVATCRPCLQVELDRVRPMAIVALGQTATQALLGEGGDFAKAYGHLVEDLAGRRVLVGDHPSEMLWNSPSERQWAYDALVLALKQAKRLSGGGA</sequence>
<dbReference type="PANTHER" id="PTHR33693">
    <property type="entry name" value="TYPE-5 URACIL-DNA GLYCOSYLASE"/>
    <property type="match status" value="1"/>
</dbReference>
<evidence type="ECO:0000313" key="10">
    <source>
        <dbReference type="Proteomes" id="UP000019522"/>
    </source>
</evidence>
<keyword evidence="1" id="KW-0004">4Fe-4S</keyword>
<keyword evidence="5" id="KW-0408">Iron</keyword>
<reference evidence="10" key="1">
    <citation type="journal article" date="2014" name="Genome Announc.">
        <title>Complete Genome Sequence of the Highly Transformable Pseudomonas stutzeri Strain 28a24.</title>
        <authorList>
            <person name="Smith B.A."/>
            <person name="Dougherty K.M."/>
            <person name="Baltrus D.A."/>
        </authorList>
    </citation>
    <scope>NUCLEOTIDE SEQUENCE [LARGE SCALE GENOMIC DNA]</scope>
    <source>
        <strain evidence="10">28a24</strain>
    </source>
</reference>
<evidence type="ECO:0000256" key="3">
    <source>
        <dbReference type="ARBA" id="ARBA00022763"/>
    </source>
</evidence>
<keyword evidence="9" id="KW-0436">Ligase</keyword>
<dbReference type="Proteomes" id="UP000019522">
    <property type="component" value="Chromosome"/>
</dbReference>
<name>W8RFA5_STUST</name>
<evidence type="ECO:0000259" key="8">
    <source>
        <dbReference type="SMART" id="SM00986"/>
    </source>
</evidence>
<protein>
    <submittedName>
        <fullName evidence="9">Leucyl-tRNA synthetase</fullName>
    </submittedName>
</protein>
<evidence type="ECO:0000256" key="1">
    <source>
        <dbReference type="ARBA" id="ARBA00022485"/>
    </source>
</evidence>
<evidence type="ECO:0000256" key="5">
    <source>
        <dbReference type="ARBA" id="ARBA00023004"/>
    </source>
</evidence>
<evidence type="ECO:0000313" key="9">
    <source>
        <dbReference type="EMBL" id="AHL77197.1"/>
    </source>
</evidence>
<dbReference type="PATRIC" id="fig|316.77.peg.3950"/>
<keyword evidence="3" id="KW-0227">DNA damage</keyword>
<gene>
    <name evidence="9" type="ORF">CH92_19790</name>
</gene>
<keyword evidence="6" id="KW-0411">Iron-sulfur</keyword>
<dbReference type="KEGG" id="pstt:CH92_19790"/>
<dbReference type="Gene3D" id="3.40.470.10">
    <property type="entry name" value="Uracil-DNA glycosylase-like domain"/>
    <property type="match status" value="1"/>
</dbReference>
<dbReference type="GO" id="GO:0051539">
    <property type="term" value="F:4 iron, 4 sulfur cluster binding"/>
    <property type="evidence" value="ECO:0007669"/>
    <property type="project" value="UniProtKB-KW"/>
</dbReference>
<dbReference type="OrthoDB" id="5290748at2"/>
<accession>W8RFA5</accession>
<keyword evidence="4" id="KW-0378">Hydrolase</keyword>
<feature type="domain" description="Uracil-DNA glycosylase-like" evidence="8">
    <location>
        <begin position="293"/>
        <end position="444"/>
    </location>
</feature>
<dbReference type="SMART" id="SM00987">
    <property type="entry name" value="UreE_C"/>
    <property type="match status" value="1"/>
</dbReference>
<proteinExistence type="predicted"/>